<dbReference type="PANTHER" id="PTHR13779:SF7">
    <property type="entry name" value="ATPASE WRNIP1"/>
    <property type="match status" value="1"/>
</dbReference>
<keyword evidence="4" id="KW-0067">ATP-binding</keyword>
<dbReference type="InterPro" id="IPR003959">
    <property type="entry name" value="ATPase_AAA_core"/>
</dbReference>
<evidence type="ECO:0000313" key="6">
    <source>
        <dbReference type="EMBL" id="CAL1673320.1"/>
    </source>
</evidence>
<evidence type="ECO:0000256" key="4">
    <source>
        <dbReference type="ARBA" id="ARBA00022840"/>
    </source>
</evidence>
<dbReference type="EMBL" id="OZ034824">
    <property type="protein sequence ID" value="CAL1673320.1"/>
    <property type="molecule type" value="Genomic_DNA"/>
</dbReference>
<dbReference type="GO" id="GO:0003677">
    <property type="term" value="F:DNA binding"/>
    <property type="evidence" value="ECO:0007669"/>
    <property type="project" value="InterPro"/>
</dbReference>
<dbReference type="AlphaFoldDB" id="A0AAV2N136"/>
<dbReference type="SMART" id="SM00382">
    <property type="entry name" value="AAA"/>
    <property type="match status" value="1"/>
</dbReference>
<gene>
    <name evidence="6" type="ORF">LPLAT_LOCUS238</name>
</gene>
<dbReference type="Gene3D" id="1.20.272.10">
    <property type="match status" value="1"/>
</dbReference>
<keyword evidence="7" id="KW-1185">Reference proteome</keyword>
<dbReference type="Gene3D" id="1.10.8.60">
    <property type="match status" value="1"/>
</dbReference>
<dbReference type="InterPro" id="IPR008921">
    <property type="entry name" value="DNA_pol3_clamp-load_cplx_C"/>
</dbReference>
<dbReference type="CDD" id="cd00009">
    <property type="entry name" value="AAA"/>
    <property type="match status" value="1"/>
</dbReference>
<dbReference type="Gene3D" id="1.10.3710.10">
    <property type="entry name" value="DNA polymerase III clamp loader subunits, C-terminal domain"/>
    <property type="match status" value="1"/>
</dbReference>
<evidence type="ECO:0000256" key="1">
    <source>
        <dbReference type="ARBA" id="ARBA00008959"/>
    </source>
</evidence>
<dbReference type="InterPro" id="IPR027417">
    <property type="entry name" value="P-loop_NTPase"/>
</dbReference>
<dbReference type="FunFam" id="1.20.272.10:FF:000001">
    <property type="entry name" value="Putative AAA family ATPase"/>
    <property type="match status" value="1"/>
</dbReference>
<protein>
    <recommendedName>
        <fullName evidence="5">AAA+ ATPase domain-containing protein</fullName>
    </recommendedName>
</protein>
<dbReference type="InterPro" id="IPR032423">
    <property type="entry name" value="AAA_assoc_2"/>
</dbReference>
<dbReference type="InterPro" id="IPR051314">
    <property type="entry name" value="AAA_ATPase_RarA/MGS1/WRNIP1"/>
</dbReference>
<dbReference type="Pfam" id="PF12002">
    <property type="entry name" value="MgsA_C"/>
    <property type="match status" value="1"/>
</dbReference>
<evidence type="ECO:0000256" key="3">
    <source>
        <dbReference type="ARBA" id="ARBA00022741"/>
    </source>
</evidence>
<dbReference type="Pfam" id="PF00004">
    <property type="entry name" value="AAA"/>
    <property type="match status" value="1"/>
</dbReference>
<dbReference type="Proteomes" id="UP001497644">
    <property type="component" value="Chromosome 1"/>
</dbReference>
<accession>A0AAV2N136</accession>
<name>A0AAV2N136_9HYME</name>
<dbReference type="Gene3D" id="3.40.50.300">
    <property type="entry name" value="P-loop containing nucleotide triphosphate hydrolases"/>
    <property type="match status" value="1"/>
</dbReference>
<dbReference type="SUPFAM" id="SSF52540">
    <property type="entry name" value="P-loop containing nucleoside triphosphate hydrolases"/>
    <property type="match status" value="1"/>
</dbReference>
<reference evidence="6 7" key="1">
    <citation type="submission" date="2024-04" db="EMBL/GenBank/DDBJ databases">
        <authorList>
            <consortium name="Molecular Ecology Group"/>
        </authorList>
    </citation>
    <scope>NUCLEOTIDE SEQUENCE [LARGE SCALE GENOMIC DNA]</scope>
</reference>
<evidence type="ECO:0000313" key="7">
    <source>
        <dbReference type="Proteomes" id="UP001497644"/>
    </source>
</evidence>
<keyword evidence="2" id="KW-0235">DNA replication</keyword>
<keyword evidence="3" id="KW-0547">Nucleotide-binding</keyword>
<sequence length="518" mass="57534">MDTDKISCPICGKEFASSVIESHANKCLFFNECVKDEATTSFKDSSPINQKSKLKPTNVKKANQVAVKRKSSLDQFSSQNFQKDEEDVKDDMLQKSISNECKKLRGNERIPLAEQMRPISLLNFVGQKHILGPHTMLSELLQKKEVPNMILWGPPGCGKTSLANVIAHMCKNDASRKLRYVKLSAAMAGVQEVKEVISIAANHAKFAQRTIVFMDEIHRFNKTQQDVFLPHVESGTITLIGATTENPSFSLNSALLSRCRVIVLHKLSVVNLVSILKRAVISLEDEPTIQWLAETCDGDARIALGGLEMAVRSKAPNQEELLNVGPALITLSDVEESLKKTHMLYDKKGDQHYDTISALHKSVRASDENASLYWLTRMISGGEDPVYIARRLVRMASEDIGLADPKALGIAMHTMHGCKMIGMPDCDVLLAQCTIYLAKAPKSRLMEDALRAAQKVVAEHKGPQPGVPLYLRNAPTRLMKDLGYSKGYNMRNKDESGLSYLPEGLEDLDFFSDEDDTM</sequence>
<dbReference type="FunFam" id="3.40.50.300:FF:000137">
    <property type="entry name" value="Replication-associated recombination protein A"/>
    <property type="match status" value="1"/>
</dbReference>
<dbReference type="CDD" id="cd18139">
    <property type="entry name" value="HLD_clamp_RarA"/>
    <property type="match status" value="1"/>
</dbReference>
<dbReference type="GO" id="GO:0017116">
    <property type="term" value="F:single-stranded DNA helicase activity"/>
    <property type="evidence" value="ECO:0007669"/>
    <property type="project" value="TreeGrafter"/>
</dbReference>
<proteinExistence type="inferred from homology"/>
<dbReference type="GO" id="GO:0006261">
    <property type="term" value="P:DNA-templated DNA replication"/>
    <property type="evidence" value="ECO:0007669"/>
    <property type="project" value="TreeGrafter"/>
</dbReference>
<dbReference type="Pfam" id="PF16193">
    <property type="entry name" value="AAA_assoc_2"/>
    <property type="match status" value="1"/>
</dbReference>
<evidence type="ECO:0000256" key="2">
    <source>
        <dbReference type="ARBA" id="ARBA00022705"/>
    </source>
</evidence>
<organism evidence="6 7">
    <name type="scientific">Lasius platythorax</name>
    <dbReference type="NCBI Taxonomy" id="488582"/>
    <lineage>
        <taxon>Eukaryota</taxon>
        <taxon>Metazoa</taxon>
        <taxon>Ecdysozoa</taxon>
        <taxon>Arthropoda</taxon>
        <taxon>Hexapoda</taxon>
        <taxon>Insecta</taxon>
        <taxon>Pterygota</taxon>
        <taxon>Neoptera</taxon>
        <taxon>Endopterygota</taxon>
        <taxon>Hymenoptera</taxon>
        <taxon>Apocrita</taxon>
        <taxon>Aculeata</taxon>
        <taxon>Formicoidea</taxon>
        <taxon>Formicidae</taxon>
        <taxon>Formicinae</taxon>
        <taxon>Lasius</taxon>
        <taxon>Lasius</taxon>
    </lineage>
</organism>
<dbReference type="PANTHER" id="PTHR13779">
    <property type="entry name" value="WERNER HELICASE-INTERACTING PROTEIN 1 FAMILY MEMBER"/>
    <property type="match status" value="1"/>
</dbReference>
<dbReference type="GO" id="GO:0000731">
    <property type="term" value="P:DNA synthesis involved in DNA repair"/>
    <property type="evidence" value="ECO:0007669"/>
    <property type="project" value="TreeGrafter"/>
</dbReference>
<dbReference type="GO" id="GO:0016887">
    <property type="term" value="F:ATP hydrolysis activity"/>
    <property type="evidence" value="ECO:0007669"/>
    <property type="project" value="InterPro"/>
</dbReference>
<dbReference type="GO" id="GO:0005634">
    <property type="term" value="C:nucleus"/>
    <property type="evidence" value="ECO:0007669"/>
    <property type="project" value="TreeGrafter"/>
</dbReference>
<dbReference type="SUPFAM" id="SSF48019">
    <property type="entry name" value="post-AAA+ oligomerization domain-like"/>
    <property type="match status" value="1"/>
</dbReference>
<dbReference type="GO" id="GO:0008047">
    <property type="term" value="F:enzyme activator activity"/>
    <property type="evidence" value="ECO:0007669"/>
    <property type="project" value="TreeGrafter"/>
</dbReference>
<dbReference type="InterPro" id="IPR021886">
    <property type="entry name" value="MgsA_C"/>
</dbReference>
<evidence type="ECO:0000259" key="5">
    <source>
        <dbReference type="SMART" id="SM00382"/>
    </source>
</evidence>
<dbReference type="InterPro" id="IPR003593">
    <property type="entry name" value="AAA+_ATPase"/>
</dbReference>
<comment type="similarity">
    <text evidence="1">Belongs to the AAA ATPase family. RarA/MGS1/WRNIP1 subfamily.</text>
</comment>
<feature type="domain" description="AAA+ ATPase" evidence="5">
    <location>
        <begin position="145"/>
        <end position="267"/>
    </location>
</feature>
<dbReference type="GO" id="GO:0005524">
    <property type="term" value="F:ATP binding"/>
    <property type="evidence" value="ECO:0007669"/>
    <property type="project" value="UniProtKB-KW"/>
</dbReference>